<dbReference type="EMBL" id="AZCX01000002">
    <property type="protein sequence ID" value="KRK48829.1"/>
    <property type="molecule type" value="Genomic_DNA"/>
</dbReference>
<evidence type="ECO:0000313" key="9">
    <source>
        <dbReference type="Proteomes" id="UP000050911"/>
    </source>
</evidence>
<dbReference type="InterPro" id="IPR019931">
    <property type="entry name" value="LPXTG_anchor"/>
</dbReference>
<feature type="compositionally biased region" description="Basic and acidic residues" evidence="6">
    <location>
        <begin position="661"/>
        <end position="679"/>
    </location>
</feature>
<dbReference type="OrthoDB" id="2252290at2"/>
<organism evidence="8 9">
    <name type="scientific">Secundilactobacillus kimchicus JCM 15530</name>
    <dbReference type="NCBI Taxonomy" id="1302272"/>
    <lineage>
        <taxon>Bacteria</taxon>
        <taxon>Bacillati</taxon>
        <taxon>Bacillota</taxon>
        <taxon>Bacilli</taxon>
        <taxon>Lactobacillales</taxon>
        <taxon>Lactobacillaceae</taxon>
        <taxon>Secundilactobacillus</taxon>
    </lineage>
</organism>
<evidence type="ECO:0000256" key="3">
    <source>
        <dbReference type="ARBA" id="ARBA00022729"/>
    </source>
</evidence>
<feature type="compositionally biased region" description="Low complexity" evidence="6">
    <location>
        <begin position="642"/>
        <end position="653"/>
    </location>
</feature>
<dbReference type="Pfam" id="PF00746">
    <property type="entry name" value="Gram_pos_anchor"/>
    <property type="match status" value="1"/>
</dbReference>
<feature type="region of interest" description="Disordered" evidence="6">
    <location>
        <begin position="606"/>
        <end position="724"/>
    </location>
</feature>
<keyword evidence="2" id="KW-0964">Secreted</keyword>
<dbReference type="Pfam" id="PF06458">
    <property type="entry name" value="MucBP"/>
    <property type="match status" value="1"/>
</dbReference>
<feature type="region of interest" description="Disordered" evidence="6">
    <location>
        <begin position="149"/>
        <end position="168"/>
    </location>
</feature>
<protein>
    <submittedName>
        <fullName evidence="8">Cell surface protein</fullName>
    </submittedName>
</protein>
<evidence type="ECO:0000256" key="6">
    <source>
        <dbReference type="SAM" id="MobiDB-lite"/>
    </source>
</evidence>
<evidence type="ECO:0000259" key="7">
    <source>
        <dbReference type="PROSITE" id="PS50847"/>
    </source>
</evidence>
<dbReference type="InterPro" id="IPR041324">
    <property type="entry name" value="AgI/II_N"/>
</dbReference>
<evidence type="ECO:0000256" key="2">
    <source>
        <dbReference type="ARBA" id="ARBA00022525"/>
    </source>
</evidence>
<dbReference type="InterPro" id="IPR022263">
    <property type="entry name" value="KxYKxGKxW"/>
</dbReference>
<evidence type="ECO:0000256" key="4">
    <source>
        <dbReference type="ARBA" id="ARBA00022737"/>
    </source>
</evidence>
<dbReference type="NCBIfam" id="TIGR03715">
    <property type="entry name" value="KxYKxGKxW"/>
    <property type="match status" value="1"/>
</dbReference>
<keyword evidence="3" id="KW-0732">Signal</keyword>
<gene>
    <name evidence="8" type="ORF">FC96_GL001150</name>
</gene>
<dbReference type="InterPro" id="IPR009459">
    <property type="entry name" value="MucBP_dom"/>
</dbReference>
<feature type="region of interest" description="Disordered" evidence="6">
    <location>
        <begin position="66"/>
        <end position="91"/>
    </location>
</feature>
<keyword evidence="5" id="KW-0572">Peptidoglycan-anchor</keyword>
<name>A0A0R1HPN7_9LACO</name>
<dbReference type="Pfam" id="PF19258">
    <property type="entry name" value="KxYKxGKxW_sig"/>
    <property type="match status" value="1"/>
</dbReference>
<dbReference type="Gene3D" id="3.10.20.320">
    <property type="entry name" value="Putative peptidoglycan bound protein (lpxtg motif)"/>
    <property type="match status" value="1"/>
</dbReference>
<evidence type="ECO:0000256" key="5">
    <source>
        <dbReference type="ARBA" id="ARBA00023088"/>
    </source>
</evidence>
<feature type="compositionally biased region" description="Low complexity" evidence="6">
    <location>
        <begin position="612"/>
        <end position="632"/>
    </location>
</feature>
<keyword evidence="9" id="KW-1185">Reference proteome</keyword>
<feature type="compositionally biased region" description="Polar residues" evidence="6">
    <location>
        <begin position="111"/>
        <end position="128"/>
    </location>
</feature>
<feature type="compositionally biased region" description="Polar residues" evidence="6">
    <location>
        <begin position="149"/>
        <end position="164"/>
    </location>
</feature>
<dbReference type="RefSeq" id="WP_056942025.1">
    <property type="nucleotide sequence ID" value="NZ_AZCX01000002.1"/>
</dbReference>
<dbReference type="Pfam" id="PF18652">
    <property type="entry name" value="Adhesin_P1_N"/>
    <property type="match status" value="1"/>
</dbReference>
<proteinExistence type="predicted"/>
<dbReference type="Proteomes" id="UP000050911">
    <property type="component" value="Unassembled WGS sequence"/>
</dbReference>
<dbReference type="NCBIfam" id="TIGR01167">
    <property type="entry name" value="LPXTG_anchor"/>
    <property type="match status" value="1"/>
</dbReference>
<feature type="region of interest" description="Disordered" evidence="6">
    <location>
        <begin position="111"/>
        <end position="130"/>
    </location>
</feature>
<keyword evidence="1" id="KW-0134">Cell wall</keyword>
<feature type="compositionally biased region" description="Polar residues" evidence="6">
    <location>
        <begin position="684"/>
        <end position="714"/>
    </location>
</feature>
<feature type="compositionally biased region" description="Polar residues" evidence="6">
    <location>
        <begin position="69"/>
        <end position="91"/>
    </location>
</feature>
<comment type="caution">
    <text evidence="8">The sequence shown here is derived from an EMBL/GenBank/DDBJ whole genome shotgun (WGS) entry which is preliminary data.</text>
</comment>
<sequence>MLGKNNWQRVGQMNSKRHYKAYKAGSHWVFATMTSLVLGAGALFGTSVTADAATTDPATETVAAKAAANKQSTDSQSPTNPATAPSVDNTNTQKLATSASDLQSAVDTAKSTGVAVTQNPSKTITTTPDKLATTADQVKADYESQTQALNQATDKQKANNSTYASDKEKYDKNEVTINPVNSGWTKEALVKLLAGKGHKTDVTDATKVTQEETTAASDEAKKAAQVTLKAGNTVTDKDGQSIKDGYQITLSGDTNPTWTYNNAFVDPATGRMISVVETISGFVPLDGATDTHLNVHTDSIGFQPYNTKSISAQVKYIYADTGEAAKIDAVVGFGDLDGNQGISVDNDYATLVRGKAISAVSRDNTVVYQDTALHTFDANNPDGQVWVLQKGISETDYTFYDGFRADGKVDNNWPLQSIGGLSFSVNVPVAPTLTTEKGSYTETTIKVATNYTVHYEGAGTATPADAVIPVNWTGTYDSATNSYTWTPDNPNINVETPKVENYSAQARAGWTLTNTTNDPANQTLTVAYQQHGQVGETDTTELIVRYVDEKGNPIYPESTTTGKIGQPFEVTAVTIPGYVPSAPTSVKGTYDGNQMTVTFVYHQVSGNPIPTTPTTPTGTTTPTPTGTTTPTPTGTPTPTQPQTPTDTQPQTPGNEPGNPTHPEENEPTVSEKKLVQESKKKQHQAPTVTSTKHVGSATKTANHQTTDSSKTATNGDAAAKLPQTGDQLSQSWTAVGVSLLGMLGLLGLTKKRRHTH</sequence>
<accession>A0A0R1HPN7</accession>
<evidence type="ECO:0000256" key="1">
    <source>
        <dbReference type="ARBA" id="ARBA00022512"/>
    </source>
</evidence>
<dbReference type="PATRIC" id="fig|1302272.5.peg.1157"/>
<dbReference type="STRING" id="1302272.FC96_GL001150"/>
<dbReference type="PROSITE" id="PS50847">
    <property type="entry name" value="GRAM_POS_ANCHORING"/>
    <property type="match status" value="1"/>
</dbReference>
<feature type="domain" description="Gram-positive cocci surface proteins LPxTG" evidence="7">
    <location>
        <begin position="721"/>
        <end position="756"/>
    </location>
</feature>
<evidence type="ECO:0000313" key="8">
    <source>
        <dbReference type="EMBL" id="KRK48829.1"/>
    </source>
</evidence>
<keyword evidence="4" id="KW-0677">Repeat</keyword>
<reference evidence="8 9" key="1">
    <citation type="journal article" date="2015" name="Genome Announc.">
        <title>Expanding the biotechnology potential of lactobacilli through comparative genomics of 213 strains and associated genera.</title>
        <authorList>
            <person name="Sun Z."/>
            <person name="Harris H.M."/>
            <person name="McCann A."/>
            <person name="Guo C."/>
            <person name="Argimon S."/>
            <person name="Zhang W."/>
            <person name="Yang X."/>
            <person name="Jeffery I.B."/>
            <person name="Cooney J.C."/>
            <person name="Kagawa T.F."/>
            <person name="Liu W."/>
            <person name="Song Y."/>
            <person name="Salvetti E."/>
            <person name="Wrobel A."/>
            <person name="Rasinkangas P."/>
            <person name="Parkhill J."/>
            <person name="Rea M.C."/>
            <person name="O'Sullivan O."/>
            <person name="Ritari J."/>
            <person name="Douillard F.P."/>
            <person name="Paul Ross R."/>
            <person name="Yang R."/>
            <person name="Briner A.E."/>
            <person name="Felis G.E."/>
            <person name="de Vos W.M."/>
            <person name="Barrangou R."/>
            <person name="Klaenhammer T.R."/>
            <person name="Caufield P.W."/>
            <person name="Cui Y."/>
            <person name="Zhang H."/>
            <person name="O'Toole P.W."/>
        </authorList>
    </citation>
    <scope>NUCLEOTIDE SEQUENCE [LARGE SCALE GENOMIC DNA]</scope>
    <source>
        <strain evidence="8 9">JCM 15530</strain>
    </source>
</reference>
<dbReference type="AlphaFoldDB" id="A0A0R1HPN7"/>